<dbReference type="SUPFAM" id="SSF55874">
    <property type="entry name" value="ATPase domain of HSP90 chaperone/DNA topoisomerase II/histidine kinase"/>
    <property type="match status" value="1"/>
</dbReference>
<keyword evidence="4" id="KW-1185">Reference proteome</keyword>
<accession>A0AAE0FJE2</accession>
<feature type="region of interest" description="Disordered" evidence="2">
    <location>
        <begin position="1485"/>
        <end position="1506"/>
    </location>
</feature>
<gene>
    <name evidence="3" type="ORF">CYMTET_30248</name>
</gene>
<evidence type="ECO:0008006" key="5">
    <source>
        <dbReference type="Google" id="ProtNLM"/>
    </source>
</evidence>
<evidence type="ECO:0000256" key="1">
    <source>
        <dbReference type="SAM" id="Coils"/>
    </source>
</evidence>
<evidence type="ECO:0000313" key="3">
    <source>
        <dbReference type="EMBL" id="KAK3260815.1"/>
    </source>
</evidence>
<feature type="region of interest" description="Disordered" evidence="2">
    <location>
        <begin position="1996"/>
        <end position="2021"/>
    </location>
</feature>
<feature type="coiled-coil region" evidence="1">
    <location>
        <begin position="717"/>
        <end position="770"/>
    </location>
</feature>
<organism evidence="3 4">
    <name type="scientific">Cymbomonas tetramitiformis</name>
    <dbReference type="NCBI Taxonomy" id="36881"/>
    <lineage>
        <taxon>Eukaryota</taxon>
        <taxon>Viridiplantae</taxon>
        <taxon>Chlorophyta</taxon>
        <taxon>Pyramimonadophyceae</taxon>
        <taxon>Pyramimonadales</taxon>
        <taxon>Pyramimonadaceae</taxon>
        <taxon>Cymbomonas</taxon>
    </lineage>
</organism>
<dbReference type="Gene3D" id="3.30.565.10">
    <property type="entry name" value="Histidine kinase-like ATPase, C-terminal domain"/>
    <property type="match status" value="1"/>
</dbReference>
<evidence type="ECO:0000313" key="4">
    <source>
        <dbReference type="Proteomes" id="UP001190700"/>
    </source>
</evidence>
<name>A0AAE0FJE2_9CHLO</name>
<feature type="compositionally biased region" description="Basic and acidic residues" evidence="2">
    <location>
        <begin position="2002"/>
        <end position="2015"/>
    </location>
</feature>
<dbReference type="EMBL" id="LGRX02017405">
    <property type="protein sequence ID" value="KAK3260815.1"/>
    <property type="molecule type" value="Genomic_DNA"/>
</dbReference>
<feature type="region of interest" description="Disordered" evidence="2">
    <location>
        <begin position="2311"/>
        <end position="2333"/>
    </location>
</feature>
<feature type="compositionally biased region" description="Low complexity" evidence="2">
    <location>
        <begin position="1485"/>
        <end position="1500"/>
    </location>
</feature>
<proteinExistence type="predicted"/>
<reference evidence="3 4" key="1">
    <citation type="journal article" date="2015" name="Genome Biol. Evol.">
        <title>Comparative Genomics of a Bacterivorous Green Alga Reveals Evolutionary Causalities and Consequences of Phago-Mixotrophic Mode of Nutrition.</title>
        <authorList>
            <person name="Burns J.A."/>
            <person name="Paasch A."/>
            <person name="Narechania A."/>
            <person name="Kim E."/>
        </authorList>
    </citation>
    <scope>NUCLEOTIDE SEQUENCE [LARGE SCALE GENOMIC DNA]</scope>
    <source>
        <strain evidence="3 4">PLY_AMNH</strain>
    </source>
</reference>
<feature type="non-terminal residue" evidence="3">
    <location>
        <position position="2428"/>
    </location>
</feature>
<dbReference type="PANTHER" id="PTHR32387:SF0">
    <property type="entry name" value="PROTEIN NO VEIN"/>
    <property type="match status" value="1"/>
</dbReference>
<comment type="caution">
    <text evidence="3">The sequence shown here is derived from an EMBL/GenBank/DDBJ whole genome shotgun (WGS) entry which is preliminary data.</text>
</comment>
<feature type="region of interest" description="Disordered" evidence="2">
    <location>
        <begin position="611"/>
        <end position="669"/>
    </location>
</feature>
<sequence>MDNKKTLTLLGGDPCSIFNKKLELAIQETCKAQKFELVKSEQPPFIAEWKFWNNFSPDWVDWNATNQAMQEWEDSGEDPNIPNHLTVGSFHCTDSDDLLQRASSVVFVVSTEVRCFEECVARRINPDVYERCVWPAHSARATRFLQRIQTEPDLAARTLVIDAQLLVRSREQLEDAVAATVNFVQRDSAAGQVVAPSWAHLALDVREALQRVSCAATAPKRTAMQLNHIRLNLRNAIKQQARDFAHRVVALLQHSDSAVIAEGVKLLWHKLVREYAGFMVKEECAVYINMCISNSIQGTRIVVLMVNVMAHALDASRRAEEALVGATGLEPPPDALQEFQQGAIGRGRDGQLISAPSHRVLLEMCDVLSAMCAHYHLRHETFQLCPEVFRITLRLLQSRFGNVQLAGLRLVYYALNADSRRYSASLADAAAAEGADMRPAAEMLLRATTRLHLDPILSAAAALTRPSTPPSTDSRPSGEPLKQYLQCLYQYTGLLGVCRMLLHNAPRHCAAVTPELAVSLADAARAALSPELDLGTEGRWSAAHCYGVLGALLECGPPAVVGVLLEHAPAMMEGASKVLRCCLADDAAGCRSFGLAADFLATVCRVVRSAKPEGTAEVPREDVEGQAARGAAPPSTGADGMPGLVESSRGTVLEPGAKPPAGDGGLGERARAPLSQLAHELDGALSGECGAAGSQQAAMETGMEAKVEKAAPAMMHLHAYERACERLEKAVMRREAEQMRAQQQQLEEELRAMRQDLERAEAEKLAAQAEALAAGRASQALEQRCAELLARAPAAPAAEVAVETLHAEGAPTATDAGGDDAHPLLGVEAGAVTQAEAEGFIRWLHARREGLRDMRRSICGSLRHLGAELYSSPTHFLMELLQNAEDNTYSPEAGPPTLRVRVGEDYLHLWNNERGFRPCDVLSVCSLAASTKTGGKYIGQKGLGFKSVFAATCSPHVVSGPWAFRFCLPGKDEMAAITPHWLRPEQLPAPLRAQAPDAVTTAVISGADSVSNPAVPGTHLFLPLKDGLETNFCDSLVAALDPLIMLAMRRLQRLVIVDSRTSKQSLISRSSTPLPLQGWVQQSEASGAVASPAPASVSFGDFAFENLTMEELRLEVKSSGGSGEDVSALSRSTSAYSDASASSEVGSASGEALSRAGSATSAASETNGQGAQYTIQCGEAEQPPIPDGCRFRAFSAELAIPASLAEATAQHRAGVTRTRITLCFPDAEDVDLARFTCSVFAGLPVCNVGLRVLVNADWLLVTSREAVREGSTWNAFLRDAAAALIAWACLHDPPLREHLGAYLPDAADVRMTPWWRALASAVARHLTAHLTLLLTGPASNAADATSSSNPARVVLPNAEVQALVPAPLLQRHAGIRVLDPAVLRLSEAVLAQLQVRTLDVSDVLCCWAATATAGQLNNDIPKLDVDGASGIAAATEFATWADAQPDTWWGRLFSLLLAAAAGNPSILELARTRPLFLLRQGCNTAASAPSASRGGPTSGRQRGPLPPQKCACFMGAGGAEGGVLEAPPPEAWRAGMCLVDAASAAERSVLRRLGLMEPTAVRLLDMVVRIHLERPEAPGSMQEVWGDLAFVRAHVAEFRLVVSHFLGPPAPPGAPPAAGGLLSVPVMTKGAQRFSLGVDAALPTALGVALMPEQREGGRPIVALPYGRDPRLHHTAMGMGADLFEEQMEWEVFLMQELGCTPPEPSADSAGLTMPLALPLFTMLTLRAAELSERSLTRLEAEAPCTLGALQHIPVVTEDGRMTPIGATADATVSGGLLPAVQVPRHARRVAELLGVTLEATFDTCLKALATLAACGERSTNVYAEWLLKLRSAAEAPGRSEEARDVPPFALPAELAAVPMLYLPDGLGDGGAARGSWLALRDIYVAGDDTAAHDSDEAVAVAAAYLSRGMVSPSRNAIYWIFAPTLRRLGDACELLNDSLLHTAPSAPPGASPHSAASLRWRLEELGNADLRPAGGWPSIGEVLRTARVWRQGAESGWGPTMHEENPRRAQTGHEAEEEEEEARLPLALHNGSMELRTGAAVRASLSPCFVDAAVQAAQDGGTAGTAQSSWMDPEVVRRCPLLVAAAGLEYLEAGSRLVWAHDVNNPELVLQDVTTQFRQRLGDEEVDVVLTGHLSLGVVAADSHEFRVLRDVPFMIAGRTVAVCARYVEDASKAPLFAAALARLLEVRKGCGPAEAASEARAALVRCTGIPTNRSINANAHTFWESACGPPSVHDLLEVILPPSDVAAALRSVDLTGDFSSRAMSDGGEGVASEDNSEGLTVASAYLSIAPRSLPMHELYCARTRGLLEDESAPGGTSTGGTTSTSGAHLPGGRRAVVVDAEELKRTGDAAEHFVYCMLRRMYGEAVSPQNWRSSARLAVFPEARSGVDDSAGYDFEVEDTRGVLLQGGGALRKCYLEVKGAARALD</sequence>
<dbReference type="InterPro" id="IPR036890">
    <property type="entry name" value="HATPase_C_sf"/>
</dbReference>
<dbReference type="Proteomes" id="UP001190700">
    <property type="component" value="Unassembled WGS sequence"/>
</dbReference>
<protein>
    <recommendedName>
        <fullName evidence="5">Protein NO VEIN C-terminal domain-containing protein</fullName>
    </recommendedName>
</protein>
<dbReference type="InterPro" id="IPR052957">
    <property type="entry name" value="Auxin_embryo_med"/>
</dbReference>
<evidence type="ECO:0000256" key="2">
    <source>
        <dbReference type="SAM" id="MobiDB-lite"/>
    </source>
</evidence>
<keyword evidence="1" id="KW-0175">Coiled coil</keyword>
<dbReference type="PANTHER" id="PTHR32387">
    <property type="entry name" value="WU:FJ29H11"/>
    <property type="match status" value="1"/>
</dbReference>
<dbReference type="NCBIfam" id="NF047352">
    <property type="entry name" value="P_loop_sacsin"/>
    <property type="match status" value="1"/>
</dbReference>